<proteinExistence type="predicted"/>
<dbReference type="PANTHER" id="PTHR46929:SF3">
    <property type="entry name" value="MYB_SANT-LIKE DOMAIN-CONTAINING PROTEIN"/>
    <property type="match status" value="1"/>
</dbReference>
<dbReference type="EMBL" id="JACAZI010000015">
    <property type="protein sequence ID" value="KAF7343995.1"/>
    <property type="molecule type" value="Genomic_DNA"/>
</dbReference>
<reference evidence="2" key="1">
    <citation type="submission" date="2020-05" db="EMBL/GenBank/DDBJ databases">
        <title>Mycena genomes resolve the evolution of fungal bioluminescence.</title>
        <authorList>
            <person name="Tsai I.J."/>
        </authorList>
    </citation>
    <scope>NUCLEOTIDE SEQUENCE</scope>
    <source>
        <strain evidence="2">CCC161011</strain>
    </source>
</reference>
<dbReference type="PANTHER" id="PTHR46929">
    <property type="entry name" value="EXPRESSED PROTEIN"/>
    <property type="match status" value="1"/>
</dbReference>
<organism evidence="2 3">
    <name type="scientific">Mycena venus</name>
    <dbReference type="NCBI Taxonomy" id="2733690"/>
    <lineage>
        <taxon>Eukaryota</taxon>
        <taxon>Fungi</taxon>
        <taxon>Dikarya</taxon>
        <taxon>Basidiomycota</taxon>
        <taxon>Agaricomycotina</taxon>
        <taxon>Agaricomycetes</taxon>
        <taxon>Agaricomycetidae</taxon>
        <taxon>Agaricales</taxon>
        <taxon>Marasmiineae</taxon>
        <taxon>Mycenaceae</taxon>
        <taxon>Mycena</taxon>
    </lineage>
</organism>
<feature type="region of interest" description="Disordered" evidence="1">
    <location>
        <begin position="160"/>
        <end position="267"/>
    </location>
</feature>
<feature type="compositionally biased region" description="Acidic residues" evidence="1">
    <location>
        <begin position="207"/>
        <end position="222"/>
    </location>
</feature>
<accession>A0A8H6XLS8</accession>
<name>A0A8H6XLS8_9AGAR</name>
<keyword evidence="3" id="KW-1185">Reference proteome</keyword>
<evidence type="ECO:0000256" key="1">
    <source>
        <dbReference type="SAM" id="MobiDB-lite"/>
    </source>
</evidence>
<evidence type="ECO:0008006" key="4">
    <source>
        <dbReference type="Google" id="ProtNLM"/>
    </source>
</evidence>
<sequence length="391" mass="42377">MPRAAQTSAAPSTAPSTAPAAAPAGLPTSGGAAWLVADEKRLIEYLIEHVAEAGDNKNFKASTFRGAADHLELTRTRGGPKTAKSCEQKYRTLRKLWGLVDIIMGVSGWSWSDKDGVKVTPAMESSWDDWVRVNADAKRFRNKGWPFYDLMLPLKPEKAKGSNVFRPSLPSTERQKSQSPDWDYAKIDESFAQGDDGNKGDAGSGTGDDENDGGAGDDDENTDGDRGGMGDENEAENTSSSSPAPSAGPRGRVPVQQAPESRKKPRFSAGAQALLDLNSTAIEFNEIMGSFRDILASGSANAPTASTSTAAKPIQLSPQRRVSAVELAKQETWLDKKQRVRLAQIVRDVTQADVYLALHDDEEMRVDWILDELSKVGVMAFHPQYSSFNLF</sequence>
<protein>
    <recommendedName>
        <fullName evidence="4">Myb/SANT-like domain-containing protein</fullName>
    </recommendedName>
</protein>
<feature type="compositionally biased region" description="Polar residues" evidence="1">
    <location>
        <begin position="169"/>
        <end position="180"/>
    </location>
</feature>
<dbReference type="Proteomes" id="UP000620124">
    <property type="component" value="Unassembled WGS sequence"/>
</dbReference>
<evidence type="ECO:0000313" key="3">
    <source>
        <dbReference type="Proteomes" id="UP000620124"/>
    </source>
</evidence>
<feature type="region of interest" description="Disordered" evidence="1">
    <location>
        <begin position="1"/>
        <end position="24"/>
    </location>
</feature>
<evidence type="ECO:0000313" key="2">
    <source>
        <dbReference type="EMBL" id="KAF7343995.1"/>
    </source>
</evidence>
<feature type="compositionally biased region" description="Low complexity" evidence="1">
    <location>
        <begin position="239"/>
        <end position="252"/>
    </location>
</feature>
<dbReference type="OrthoDB" id="2930561at2759"/>
<comment type="caution">
    <text evidence="2">The sequence shown here is derived from an EMBL/GenBank/DDBJ whole genome shotgun (WGS) entry which is preliminary data.</text>
</comment>
<dbReference type="AlphaFoldDB" id="A0A8H6XLS8"/>
<gene>
    <name evidence="2" type="ORF">MVEN_01688700</name>
</gene>